<dbReference type="InterPro" id="IPR024936">
    <property type="entry name" value="Cyclophilin-type_PPIase"/>
</dbReference>
<dbReference type="PROSITE" id="PS00170">
    <property type="entry name" value="CSA_PPIASE_1"/>
    <property type="match status" value="1"/>
</dbReference>
<dbReference type="Gene3D" id="2.40.100.10">
    <property type="entry name" value="Cyclophilin-like"/>
    <property type="match status" value="1"/>
</dbReference>
<dbReference type="InterPro" id="IPR002130">
    <property type="entry name" value="Cyclophilin-type_PPIase_dom"/>
</dbReference>
<comment type="function">
    <text evidence="4">PPIases accelerate the folding of proteins. It catalyzes the cis-trans isomerization of proline imidic peptide bonds in oligopeptides.</text>
</comment>
<keyword evidence="3 4" id="KW-0413">Isomerase</keyword>
<reference evidence="6 7" key="1">
    <citation type="submission" date="2024-02" db="EMBL/GenBank/DDBJ databases">
        <authorList>
            <person name="Daric V."/>
            <person name="Darras S."/>
        </authorList>
    </citation>
    <scope>NUCLEOTIDE SEQUENCE [LARGE SCALE GENOMIC DNA]</scope>
</reference>
<dbReference type="InterPro" id="IPR020892">
    <property type="entry name" value="Cyclophilin-type_PPIase_CS"/>
</dbReference>
<evidence type="ECO:0000256" key="4">
    <source>
        <dbReference type="RuleBase" id="RU363019"/>
    </source>
</evidence>
<dbReference type="PRINTS" id="PR00153">
    <property type="entry name" value="CSAPPISMRASE"/>
</dbReference>
<evidence type="ECO:0000313" key="7">
    <source>
        <dbReference type="Proteomes" id="UP001642483"/>
    </source>
</evidence>
<accession>A0ABP0F2V7</accession>
<evidence type="ECO:0000256" key="2">
    <source>
        <dbReference type="ARBA" id="ARBA00023110"/>
    </source>
</evidence>
<comment type="catalytic activity">
    <reaction evidence="1 4">
        <text>[protein]-peptidylproline (omega=180) = [protein]-peptidylproline (omega=0)</text>
        <dbReference type="Rhea" id="RHEA:16237"/>
        <dbReference type="Rhea" id="RHEA-COMP:10747"/>
        <dbReference type="Rhea" id="RHEA-COMP:10748"/>
        <dbReference type="ChEBI" id="CHEBI:83833"/>
        <dbReference type="ChEBI" id="CHEBI:83834"/>
        <dbReference type="EC" id="5.2.1.8"/>
    </reaction>
</comment>
<evidence type="ECO:0000259" key="5">
    <source>
        <dbReference type="PROSITE" id="PS50072"/>
    </source>
</evidence>
<feature type="domain" description="PPIase cyclophilin-type" evidence="5">
    <location>
        <begin position="6"/>
        <end position="154"/>
    </location>
</feature>
<dbReference type="Pfam" id="PF00160">
    <property type="entry name" value="Pro_isomerase"/>
    <property type="match status" value="1"/>
</dbReference>
<sequence>MSVTLHTDVGDLKIELHCEKAPKACENFLALCASGYYNSSLFHRNIKGFMLQTGDPTGSGKGGMSIWGNHFDDEIVDSLKHNARGVVSMANSGPNSNASQFFVTYAKQPHLDMKYTIFGKLIDGAETLDELEKIPVNEKSYRPLNDVRIQTITIHANPIADAAAQ</sequence>
<dbReference type="PIRSF" id="PIRSF001467">
    <property type="entry name" value="Peptidylpro_ismrse"/>
    <property type="match status" value="1"/>
</dbReference>
<dbReference type="InterPro" id="IPR044666">
    <property type="entry name" value="Cyclophilin_A-like"/>
</dbReference>
<dbReference type="InterPro" id="IPR029000">
    <property type="entry name" value="Cyclophilin-like_dom_sf"/>
</dbReference>
<dbReference type="PANTHER" id="PTHR45625">
    <property type="entry name" value="PEPTIDYL-PROLYL CIS-TRANS ISOMERASE-RELATED"/>
    <property type="match status" value="1"/>
</dbReference>
<evidence type="ECO:0000256" key="3">
    <source>
        <dbReference type="ARBA" id="ARBA00023235"/>
    </source>
</evidence>
<proteinExistence type="inferred from homology"/>
<keyword evidence="2 4" id="KW-0697">Rotamase</keyword>
<dbReference type="SUPFAM" id="SSF50891">
    <property type="entry name" value="Cyclophilin-like"/>
    <property type="match status" value="1"/>
</dbReference>
<evidence type="ECO:0000313" key="6">
    <source>
        <dbReference type="EMBL" id="CAK8673018.1"/>
    </source>
</evidence>
<evidence type="ECO:0000256" key="1">
    <source>
        <dbReference type="ARBA" id="ARBA00000971"/>
    </source>
</evidence>
<dbReference type="PROSITE" id="PS50072">
    <property type="entry name" value="CSA_PPIASE_2"/>
    <property type="match status" value="1"/>
</dbReference>
<protein>
    <recommendedName>
        <fullName evidence="4">Peptidyl-prolyl cis-trans isomerase</fullName>
        <shortName evidence="4">PPIase</shortName>
        <ecNumber evidence="4">5.2.1.8</ecNumber>
    </recommendedName>
</protein>
<comment type="similarity">
    <text evidence="4">Belongs to the cyclophilin-type PPIase family.</text>
</comment>
<dbReference type="CDD" id="cd01928">
    <property type="entry name" value="Cyclophilin_PPIL3_like"/>
    <property type="match status" value="1"/>
</dbReference>
<comment type="caution">
    <text evidence="6">The sequence shown here is derived from an EMBL/GenBank/DDBJ whole genome shotgun (WGS) entry which is preliminary data.</text>
</comment>
<dbReference type="EMBL" id="CAWYQH010000002">
    <property type="protein sequence ID" value="CAK8673018.1"/>
    <property type="molecule type" value="Genomic_DNA"/>
</dbReference>
<dbReference type="PANTHER" id="PTHR45625:SF2">
    <property type="entry name" value="PEPTIDYL-PROLYL CIS-TRANS ISOMERASE-LIKE 3"/>
    <property type="match status" value="1"/>
</dbReference>
<gene>
    <name evidence="6" type="ORF">CVLEPA_LOCUS2806</name>
</gene>
<keyword evidence="7" id="KW-1185">Reference proteome</keyword>
<dbReference type="EC" id="5.2.1.8" evidence="4"/>
<name>A0ABP0F2V7_CLALP</name>
<organism evidence="6 7">
    <name type="scientific">Clavelina lepadiformis</name>
    <name type="common">Light-bulb sea squirt</name>
    <name type="synonym">Ascidia lepadiformis</name>
    <dbReference type="NCBI Taxonomy" id="159417"/>
    <lineage>
        <taxon>Eukaryota</taxon>
        <taxon>Metazoa</taxon>
        <taxon>Chordata</taxon>
        <taxon>Tunicata</taxon>
        <taxon>Ascidiacea</taxon>
        <taxon>Aplousobranchia</taxon>
        <taxon>Clavelinidae</taxon>
        <taxon>Clavelina</taxon>
    </lineage>
</organism>
<dbReference type="Proteomes" id="UP001642483">
    <property type="component" value="Unassembled WGS sequence"/>
</dbReference>